<evidence type="ECO:0000256" key="3">
    <source>
        <dbReference type="SAM" id="Phobius"/>
    </source>
</evidence>
<keyword evidence="3" id="KW-0812">Transmembrane</keyword>
<organism evidence="4 5">
    <name type="scientific">Micractinium conductrix</name>
    <dbReference type="NCBI Taxonomy" id="554055"/>
    <lineage>
        <taxon>Eukaryota</taxon>
        <taxon>Viridiplantae</taxon>
        <taxon>Chlorophyta</taxon>
        <taxon>core chlorophytes</taxon>
        <taxon>Trebouxiophyceae</taxon>
        <taxon>Chlorellales</taxon>
        <taxon>Chlorellaceae</taxon>
        <taxon>Chlorella clade</taxon>
        <taxon>Micractinium</taxon>
    </lineage>
</organism>
<dbReference type="EMBL" id="LHPF02000006">
    <property type="protein sequence ID" value="PSC73876.1"/>
    <property type="molecule type" value="Genomic_DNA"/>
</dbReference>
<dbReference type="Proteomes" id="UP000239649">
    <property type="component" value="Unassembled WGS sequence"/>
</dbReference>
<evidence type="ECO:0000256" key="1">
    <source>
        <dbReference type="SAM" id="Coils"/>
    </source>
</evidence>
<reference evidence="4 5" key="1">
    <citation type="journal article" date="2018" name="Plant J.">
        <title>Genome sequences of Chlorella sorokiniana UTEX 1602 and Micractinium conductrix SAG 241.80: implications to maltose excretion by a green alga.</title>
        <authorList>
            <person name="Arriola M.B."/>
            <person name="Velmurugan N."/>
            <person name="Zhang Y."/>
            <person name="Plunkett M.H."/>
            <person name="Hondzo H."/>
            <person name="Barney B.M."/>
        </authorList>
    </citation>
    <scope>NUCLEOTIDE SEQUENCE [LARGE SCALE GENOMIC DNA]</scope>
    <source>
        <strain evidence="4 5">SAG 241.80</strain>
    </source>
</reference>
<keyword evidence="1" id="KW-0175">Coiled coil</keyword>
<evidence type="ECO:0000256" key="2">
    <source>
        <dbReference type="SAM" id="MobiDB-lite"/>
    </source>
</evidence>
<comment type="caution">
    <text evidence="4">The sequence shown here is derived from an EMBL/GenBank/DDBJ whole genome shotgun (WGS) entry which is preliminary data.</text>
</comment>
<keyword evidence="3" id="KW-1133">Transmembrane helix</keyword>
<gene>
    <name evidence="4" type="ORF">C2E20_2889</name>
</gene>
<keyword evidence="5" id="KW-1185">Reference proteome</keyword>
<sequence>MFPTALSTAVLAEAAPDVAAAAAGTDAAAEAAGTGLEGQEVIPLKQRDFVLLVLLLVATFYLFASFIYGLVLRIRLHRQQQPKKLPGRKAPQRPKRTGMSLPGARGLRAAGGLRAAWERQQQAAQLATAVRRIPQLATSKPAFLAAQLGPVVAALRQAGADADAQAAAEGEEAAEAAEAGRHLALAAALPAAAAHLRRLQGIDAHAGANASLLLWLLLERAAEGGGDLLAGPLLLPLVGALGWQELLLGALPLLPSAQRQRLEAGLVATATAAAADGSAVASQRTAVQQLVAGLASSTQKQLEQYHSGASGDAAAAPGELLAGMALLQRLLLVCPVAAAGGALQGLQAAADACMAGLMQAIQQQQQQQQQQQEQGAEARQAVFQQLCQLRARLMLAGAAAGSTDSAAAPALVGASASGAVRLASCVDVGGAQLQAGERAWAAVLHMPPDVAATAGRAACGTSATRVGLHVFLAARLAASCYLQGINGGSSSSSIDGAGSAPHGAPPGLQTCVPALPGVQLQLLALPGQGARHVEAAGSSSSADASLLAAAAEEAAAELARDPASLGPVQRALAALQLAELASGGPEGGVGTSCASTCLMLLLELTAAAAFSVGDPRHQRQLLLLALHGRHGWQRRLRRRLEAHAELQRRTRSALVAVANRVASDAGQAGSAVVHGDERRRRTAAAVAALLPHALLCPGAVLERLVREALVQQGSQVELLLDLLREMRPLALLTEQEGGSEAVRGPPLLLALLAQQLGGSDAAALGTPGSRDACVQLVGGLCGAAGQRAQAAAGAAGAAAGAVTGTEEPLLSRADVLQHAVAPALEQCARQQAVAPERLQLLLRLTQVLLQGGGGGGATSEAAAAQRQRVSALLQPLLGGLLDLDRRRVDRSAAALTAGAETLELAASTLQQLGGQSLGADAACNAAAYFQQQLQALQAVGAAAPPRQQLLRLRRGMLQLLAALLPCCTAGEGREVLGAALPAAIQAALMPPASTQQPGGSSSSAILPGAHAAAVEAACRAALALALHPEQAPLATEEGTPSSKERTASSDAAGGAAPPPPLRRAAVERTLQHLTQHCARLVAAATDRAAWRAGAARRPAAAGAVAEEEEEGFFLRLGVAEAQALGLRCFRELCQLAAAVQPAGYDCGTLQAGLLRLAQLLKAPPNAARAGDEVVQQEPQQQLALRQVSEQLAAAAGALPAGALRDVVLLAASGGST</sequence>
<protein>
    <submittedName>
        <fullName evidence="4">Uncharacterized protein</fullName>
    </submittedName>
</protein>
<proteinExistence type="predicted"/>
<accession>A0A2P6VIF3</accession>
<feature type="coiled-coil region" evidence="1">
    <location>
        <begin position="354"/>
        <end position="381"/>
    </location>
</feature>
<name>A0A2P6VIF3_9CHLO</name>
<feature type="transmembrane region" description="Helical" evidence="3">
    <location>
        <begin position="49"/>
        <end position="71"/>
    </location>
</feature>
<evidence type="ECO:0000313" key="4">
    <source>
        <dbReference type="EMBL" id="PSC73876.1"/>
    </source>
</evidence>
<keyword evidence="3" id="KW-0472">Membrane</keyword>
<dbReference type="OrthoDB" id="10690975at2759"/>
<feature type="region of interest" description="Disordered" evidence="2">
    <location>
        <begin position="1030"/>
        <end position="1061"/>
    </location>
</feature>
<feature type="region of interest" description="Disordered" evidence="2">
    <location>
        <begin position="81"/>
        <end position="103"/>
    </location>
</feature>
<dbReference type="AlphaFoldDB" id="A0A2P6VIF3"/>
<feature type="compositionally biased region" description="Basic residues" evidence="2">
    <location>
        <begin position="81"/>
        <end position="96"/>
    </location>
</feature>
<evidence type="ECO:0000313" key="5">
    <source>
        <dbReference type="Proteomes" id="UP000239649"/>
    </source>
</evidence>